<dbReference type="RefSeq" id="WP_003211556.1">
    <property type="nucleotide sequence ID" value="NZ_CAVNYE010000001.1"/>
</dbReference>
<accession>A0AB34QWQ1</accession>
<name>A0AB34QWQ1_BACPU</name>
<sequence>MGFIIWIILCMTVLFSARFALHPLGKEHKIKPFESIDDFFVDKDRKE</sequence>
<organism evidence="1 2">
    <name type="scientific">Bacillus pumilus</name>
    <name type="common">Bacillus mesentericus</name>
    <dbReference type="NCBI Taxonomy" id="1408"/>
    <lineage>
        <taxon>Bacteria</taxon>
        <taxon>Bacillati</taxon>
        <taxon>Bacillota</taxon>
        <taxon>Bacilli</taxon>
        <taxon>Bacillales</taxon>
        <taxon>Bacillaceae</taxon>
        <taxon>Bacillus</taxon>
    </lineage>
</organism>
<protein>
    <submittedName>
        <fullName evidence="1">Uncharacterized protein</fullName>
    </submittedName>
</protein>
<dbReference type="EMBL" id="JXCL01000011">
    <property type="protein sequence ID" value="KIL22416.1"/>
    <property type="molecule type" value="Genomic_DNA"/>
</dbReference>
<gene>
    <name evidence="1" type="ORF">B4127_1358</name>
</gene>
<reference evidence="1 2" key="1">
    <citation type="submission" date="2014-12" db="EMBL/GenBank/DDBJ databases">
        <title>Draft Genome Sequences of Five Spore-Forming Food Isolates of Bacillus pumilus.</title>
        <authorList>
            <person name="de Jong A."/>
            <person name="van Heel A.J."/>
            <person name="Montalban-Lopez M."/>
            <person name="Krawczyk A.O."/>
            <person name="Berendsen E.M."/>
            <person name="Wells-Bennik M."/>
            <person name="Kuipers O.P."/>
        </authorList>
    </citation>
    <scope>NUCLEOTIDE SEQUENCE [LARGE SCALE GENOMIC DNA]</scope>
    <source>
        <strain evidence="1 2">B4127</strain>
    </source>
</reference>
<proteinExistence type="predicted"/>
<comment type="caution">
    <text evidence="1">The sequence shown here is derived from an EMBL/GenBank/DDBJ whole genome shotgun (WGS) entry which is preliminary data.</text>
</comment>
<dbReference type="Proteomes" id="UP000031978">
    <property type="component" value="Unassembled WGS sequence"/>
</dbReference>
<evidence type="ECO:0000313" key="1">
    <source>
        <dbReference type="EMBL" id="KIL22416.1"/>
    </source>
</evidence>
<evidence type="ECO:0000313" key="2">
    <source>
        <dbReference type="Proteomes" id="UP000031978"/>
    </source>
</evidence>
<dbReference type="AlphaFoldDB" id="A0AB34QWQ1"/>